<name>A0A0C3DWG9_9AGAM</name>
<feature type="region of interest" description="Disordered" evidence="1">
    <location>
        <begin position="172"/>
        <end position="192"/>
    </location>
</feature>
<evidence type="ECO:0000256" key="1">
    <source>
        <dbReference type="SAM" id="MobiDB-lite"/>
    </source>
</evidence>
<keyword evidence="3" id="KW-1185">Reference proteome</keyword>
<sequence length="192" mass="21718">MYAVAPLAANIPRFVVWATEGPRWSSPSPSPFCRRQGQSSYCWLKGWSSLSGCSSCLSRCHVLWSLQPRFHVFAGAPGTWCILTTGSPYWLAKRHRILVCAHPSKFPARSSRSLEGTRIFWALWLMLEHLRILNLCAARWLSPCSPVSIQRPMNRRRLLLCTVTREAHRGCGANLQSRPPNKRKKAVEASCD</sequence>
<dbReference type="HOGENOM" id="CLU_1415953_0_0_1"/>
<dbReference type="InParanoid" id="A0A0C3DWG9"/>
<protein>
    <submittedName>
        <fullName evidence="2">Uncharacterized protein</fullName>
    </submittedName>
</protein>
<reference evidence="2 3" key="1">
    <citation type="submission" date="2014-04" db="EMBL/GenBank/DDBJ databases">
        <authorList>
            <consortium name="DOE Joint Genome Institute"/>
            <person name="Kuo A."/>
            <person name="Kohler A."/>
            <person name="Nagy L.G."/>
            <person name="Floudas D."/>
            <person name="Copeland A."/>
            <person name="Barry K.W."/>
            <person name="Cichocki N."/>
            <person name="Veneault-Fourrey C."/>
            <person name="LaButti K."/>
            <person name="Lindquist E.A."/>
            <person name="Lipzen A."/>
            <person name="Lundell T."/>
            <person name="Morin E."/>
            <person name="Murat C."/>
            <person name="Sun H."/>
            <person name="Tunlid A."/>
            <person name="Henrissat B."/>
            <person name="Grigoriev I.V."/>
            <person name="Hibbett D.S."/>
            <person name="Martin F."/>
            <person name="Nordberg H.P."/>
            <person name="Cantor M.N."/>
            <person name="Hua S.X."/>
        </authorList>
    </citation>
    <scope>NUCLEOTIDE SEQUENCE [LARGE SCALE GENOMIC DNA]</scope>
    <source>
        <strain evidence="2 3">Foug A</strain>
    </source>
</reference>
<evidence type="ECO:0000313" key="3">
    <source>
        <dbReference type="Proteomes" id="UP000053989"/>
    </source>
</evidence>
<accession>A0A0C3DWG9</accession>
<gene>
    <name evidence="2" type="ORF">SCLCIDRAFT_601799</name>
</gene>
<proteinExistence type="predicted"/>
<organism evidence="2 3">
    <name type="scientific">Scleroderma citrinum Foug A</name>
    <dbReference type="NCBI Taxonomy" id="1036808"/>
    <lineage>
        <taxon>Eukaryota</taxon>
        <taxon>Fungi</taxon>
        <taxon>Dikarya</taxon>
        <taxon>Basidiomycota</taxon>
        <taxon>Agaricomycotina</taxon>
        <taxon>Agaricomycetes</taxon>
        <taxon>Agaricomycetidae</taxon>
        <taxon>Boletales</taxon>
        <taxon>Sclerodermatineae</taxon>
        <taxon>Sclerodermataceae</taxon>
        <taxon>Scleroderma</taxon>
    </lineage>
</organism>
<reference evidence="3" key="2">
    <citation type="submission" date="2015-01" db="EMBL/GenBank/DDBJ databases">
        <title>Evolutionary Origins and Diversification of the Mycorrhizal Mutualists.</title>
        <authorList>
            <consortium name="DOE Joint Genome Institute"/>
            <consortium name="Mycorrhizal Genomics Consortium"/>
            <person name="Kohler A."/>
            <person name="Kuo A."/>
            <person name="Nagy L.G."/>
            <person name="Floudas D."/>
            <person name="Copeland A."/>
            <person name="Barry K.W."/>
            <person name="Cichocki N."/>
            <person name="Veneault-Fourrey C."/>
            <person name="LaButti K."/>
            <person name="Lindquist E.A."/>
            <person name="Lipzen A."/>
            <person name="Lundell T."/>
            <person name="Morin E."/>
            <person name="Murat C."/>
            <person name="Riley R."/>
            <person name="Ohm R."/>
            <person name="Sun H."/>
            <person name="Tunlid A."/>
            <person name="Henrissat B."/>
            <person name="Grigoriev I.V."/>
            <person name="Hibbett D.S."/>
            <person name="Martin F."/>
        </authorList>
    </citation>
    <scope>NUCLEOTIDE SEQUENCE [LARGE SCALE GENOMIC DNA]</scope>
    <source>
        <strain evidence="3">Foug A</strain>
    </source>
</reference>
<evidence type="ECO:0000313" key="2">
    <source>
        <dbReference type="EMBL" id="KIM64925.1"/>
    </source>
</evidence>
<dbReference type="Proteomes" id="UP000053989">
    <property type="component" value="Unassembled WGS sequence"/>
</dbReference>
<dbReference type="AlphaFoldDB" id="A0A0C3DWG9"/>
<dbReference type="EMBL" id="KN822026">
    <property type="protein sequence ID" value="KIM64925.1"/>
    <property type="molecule type" value="Genomic_DNA"/>
</dbReference>